<evidence type="ECO:0000313" key="2">
    <source>
        <dbReference type="Proteomes" id="UP001222325"/>
    </source>
</evidence>
<reference evidence="1" key="1">
    <citation type="submission" date="2023-03" db="EMBL/GenBank/DDBJ databases">
        <title>Massive genome expansion in bonnet fungi (Mycena s.s.) driven by repeated elements and novel gene families across ecological guilds.</title>
        <authorList>
            <consortium name="Lawrence Berkeley National Laboratory"/>
            <person name="Harder C.B."/>
            <person name="Miyauchi S."/>
            <person name="Viragh M."/>
            <person name="Kuo A."/>
            <person name="Thoen E."/>
            <person name="Andreopoulos B."/>
            <person name="Lu D."/>
            <person name="Skrede I."/>
            <person name="Drula E."/>
            <person name="Henrissat B."/>
            <person name="Morin E."/>
            <person name="Kohler A."/>
            <person name="Barry K."/>
            <person name="LaButti K."/>
            <person name="Morin E."/>
            <person name="Salamov A."/>
            <person name="Lipzen A."/>
            <person name="Mereny Z."/>
            <person name="Hegedus B."/>
            <person name="Baldrian P."/>
            <person name="Stursova M."/>
            <person name="Weitz H."/>
            <person name="Taylor A."/>
            <person name="Grigoriev I.V."/>
            <person name="Nagy L.G."/>
            <person name="Martin F."/>
            <person name="Kauserud H."/>
        </authorList>
    </citation>
    <scope>NUCLEOTIDE SEQUENCE</scope>
    <source>
        <strain evidence="1">CBHHK173m</strain>
    </source>
</reference>
<comment type="caution">
    <text evidence="1">The sequence shown here is derived from an EMBL/GenBank/DDBJ whole genome shotgun (WGS) entry which is preliminary data.</text>
</comment>
<accession>A0AAD6U9L6</accession>
<protein>
    <recommendedName>
        <fullName evidence="3">F-box domain-containing protein</fullName>
    </recommendedName>
</protein>
<name>A0AAD6U9L6_9AGAR</name>
<evidence type="ECO:0000313" key="1">
    <source>
        <dbReference type="EMBL" id="KAJ7089831.1"/>
    </source>
</evidence>
<evidence type="ECO:0008006" key="3">
    <source>
        <dbReference type="Google" id="ProtNLM"/>
    </source>
</evidence>
<dbReference type="AlphaFoldDB" id="A0AAD6U9L6"/>
<proteinExistence type="predicted"/>
<dbReference type="SUPFAM" id="SSF52047">
    <property type="entry name" value="RNI-like"/>
    <property type="match status" value="1"/>
</dbReference>
<gene>
    <name evidence="1" type="ORF">B0H15DRAFT_273511</name>
</gene>
<dbReference type="InterPro" id="IPR032675">
    <property type="entry name" value="LRR_dom_sf"/>
</dbReference>
<dbReference type="Proteomes" id="UP001222325">
    <property type="component" value="Unassembled WGS sequence"/>
</dbReference>
<sequence length="477" mass="53144">MARPDQSLLKWLPTELLLIIIRFSYEPVALTQRGAEETSPSSYSIRHIRSLSLVSWGLRQLCLPFLFSSLKFTDAQHQELWLLEAKCTEDPTFAGFVRRLNLADIYEPCEILPSLVARLNSLQWLDLDADLIDGNLLATVNLHPTLETVAVCDTDLHTLATLVSSTSLPFSKILIYSAKIYYSLTLESPALYSVMSRRPRLAHLIVRGEHNIKAGPGALSMLGLEILDIGVYSQPHSPMSWLPAFVSRHERLHTITFSGHSDASWRHNPDILFPSQFGDAVESECLGRSVVLNAFSISRTALSSSIDDWQVVELAININKALGLSGLRIASSLAPHLTSVSIGMDRSSPIPVDDLVSALCCFPALRNLDLRSVYYRLRFAANAPWALPSSNTGPMISECMIADAAFRWIAARVAERTATLDLLHLTERGYEGEGRLRHLWRLNATYRVQRKPNGIEFIGTPTFVMADRFASHVLPVE</sequence>
<dbReference type="EMBL" id="JARJCN010000023">
    <property type="protein sequence ID" value="KAJ7089831.1"/>
    <property type="molecule type" value="Genomic_DNA"/>
</dbReference>
<organism evidence="1 2">
    <name type="scientific">Mycena belliarum</name>
    <dbReference type="NCBI Taxonomy" id="1033014"/>
    <lineage>
        <taxon>Eukaryota</taxon>
        <taxon>Fungi</taxon>
        <taxon>Dikarya</taxon>
        <taxon>Basidiomycota</taxon>
        <taxon>Agaricomycotina</taxon>
        <taxon>Agaricomycetes</taxon>
        <taxon>Agaricomycetidae</taxon>
        <taxon>Agaricales</taxon>
        <taxon>Marasmiineae</taxon>
        <taxon>Mycenaceae</taxon>
        <taxon>Mycena</taxon>
    </lineage>
</organism>
<dbReference type="Gene3D" id="3.80.10.10">
    <property type="entry name" value="Ribonuclease Inhibitor"/>
    <property type="match status" value="1"/>
</dbReference>
<keyword evidence="2" id="KW-1185">Reference proteome</keyword>